<organism evidence="1 2">
    <name type="scientific">Flagellimonas allohymeniacidonis</name>
    <dbReference type="NCBI Taxonomy" id="2517819"/>
    <lineage>
        <taxon>Bacteria</taxon>
        <taxon>Pseudomonadati</taxon>
        <taxon>Bacteroidota</taxon>
        <taxon>Flavobacteriia</taxon>
        <taxon>Flavobacteriales</taxon>
        <taxon>Flavobacteriaceae</taxon>
        <taxon>Flagellimonas</taxon>
    </lineage>
</organism>
<keyword evidence="2" id="KW-1185">Reference proteome</keyword>
<evidence type="ECO:0000313" key="1">
    <source>
        <dbReference type="EMBL" id="TAI47267.1"/>
    </source>
</evidence>
<dbReference type="EMBL" id="SGIU01000002">
    <property type="protein sequence ID" value="TAI47267.1"/>
    <property type="molecule type" value="Genomic_DNA"/>
</dbReference>
<name>A0A4Q8QCS8_9FLAO</name>
<accession>A0A4Q8QCS8</accession>
<sequence>MTDLEFEHQFAAGELSPALFTHEAHLRLAWIHVTQYGVETAVKNVTRQIKSYTQKLNAADKYNHTLTVAAIKAVYHFVLKAKSDNFQDFLKEFPRLKFNFKELMAYHYGFDIYTSPKAKKTFLEPDLLPFD</sequence>
<reference evidence="1 2" key="1">
    <citation type="submission" date="2019-02" db="EMBL/GenBank/DDBJ databases">
        <title>Draft genome sequence of Muricauda sp. 176CP4-71.</title>
        <authorList>
            <person name="Park J.-S."/>
        </authorList>
    </citation>
    <scope>NUCLEOTIDE SEQUENCE [LARGE SCALE GENOMIC DNA]</scope>
    <source>
        <strain evidence="1 2">176CP4-71</strain>
    </source>
</reference>
<dbReference type="OrthoDB" id="282517at2"/>
<evidence type="ECO:0000313" key="2">
    <source>
        <dbReference type="Proteomes" id="UP000291981"/>
    </source>
</evidence>
<proteinExistence type="predicted"/>
<dbReference type="AlphaFoldDB" id="A0A4Q8QCS8"/>
<dbReference type="Proteomes" id="UP000291981">
    <property type="component" value="Unassembled WGS sequence"/>
</dbReference>
<comment type="caution">
    <text evidence="1">The sequence shown here is derived from an EMBL/GenBank/DDBJ whole genome shotgun (WGS) entry which is preliminary data.</text>
</comment>
<gene>
    <name evidence="1" type="ORF">EW142_11330</name>
</gene>
<dbReference type="RefSeq" id="WP_130613921.1">
    <property type="nucleotide sequence ID" value="NZ_SGIU01000002.1"/>
</dbReference>
<protein>
    <submittedName>
        <fullName evidence="1">Uncharacterized protein</fullName>
    </submittedName>
</protein>